<dbReference type="SUPFAM" id="SSF53850">
    <property type="entry name" value="Periplasmic binding protein-like II"/>
    <property type="match status" value="1"/>
</dbReference>
<dbReference type="RefSeq" id="WP_204818645.1">
    <property type="nucleotide sequence ID" value="NZ_JANHOF010000005.1"/>
</dbReference>
<proteinExistence type="predicted"/>
<evidence type="ECO:0000313" key="4">
    <source>
        <dbReference type="Proteomes" id="UP001589818"/>
    </source>
</evidence>
<dbReference type="PANTHER" id="PTHR43649">
    <property type="entry name" value="ARABINOSE-BINDING PROTEIN-RELATED"/>
    <property type="match status" value="1"/>
</dbReference>
<dbReference type="InterPro" id="IPR050490">
    <property type="entry name" value="Bact_solute-bd_prot1"/>
</dbReference>
<keyword evidence="4" id="KW-1185">Reference proteome</keyword>
<feature type="signal peptide" evidence="2">
    <location>
        <begin position="1"/>
        <end position="24"/>
    </location>
</feature>
<protein>
    <submittedName>
        <fullName evidence="3">Extracellular solute-binding protein</fullName>
    </submittedName>
</protein>
<dbReference type="PANTHER" id="PTHR43649:SF12">
    <property type="entry name" value="DIACETYLCHITOBIOSE BINDING PROTEIN DASA"/>
    <property type="match status" value="1"/>
</dbReference>
<evidence type="ECO:0000256" key="2">
    <source>
        <dbReference type="SAM" id="SignalP"/>
    </source>
</evidence>
<dbReference type="PROSITE" id="PS51257">
    <property type="entry name" value="PROKAR_LIPOPROTEIN"/>
    <property type="match status" value="1"/>
</dbReference>
<sequence>MIRGRGIRWVVIAFALCLMLAACTNGNGNGSTASGGKETGETGETGEKAGNSGTEAGSNLTEPGQYPIVNKKEDLSLYITKSAVAFVTDMDKNASTDWIEKKTNIDLTFEIGPEGADEAQQKINLMLASGSKLPDVFLKTNLTNDQLTTYGSQGTFLALNDYIEKYGVNIKKLTEKYPNLLKNMTAPDGNIYALPSVIECQHCMYAQRFWLNQKWLDAVGMKLPETPDELYDVLKAFKGKDLNGNGKQDEIPLIQITDAWFGDLTGYLMNPFTPSNGKAYDWNYMDGDQIKASYMQDGWRDGLKYLKKLYDEGLLDKEAFLLKANQAFVLAGGPDGNRVGAFSAGALSSAMDIGSPGARDEFIALPPLKNAEGKRITPYMEPVGSPAYVITKYADNPVTAFRLGEAMLTDYAADLEWRNFFYGPEGVTWEKAKEGDIGLNGKPALWRWLYIFGQPTDQSWGTLNILYASVDDKGTLATASEGFDQERILFDSSVNDYQPNRVSMVPPPLYFKTDEAMAIAEPKTQILRFVEESIFKFVTGAKNLDSDWDAYLKELDKLGAKGYMNTLQTVYDRQYKS</sequence>
<feature type="region of interest" description="Disordered" evidence="1">
    <location>
        <begin position="28"/>
        <end position="65"/>
    </location>
</feature>
<feature type="chain" id="PRO_5045376389" evidence="2">
    <location>
        <begin position="25"/>
        <end position="577"/>
    </location>
</feature>
<organism evidence="3 4">
    <name type="scientific">Paenibacillus mendelii</name>
    <dbReference type="NCBI Taxonomy" id="206163"/>
    <lineage>
        <taxon>Bacteria</taxon>
        <taxon>Bacillati</taxon>
        <taxon>Bacillota</taxon>
        <taxon>Bacilli</taxon>
        <taxon>Bacillales</taxon>
        <taxon>Paenibacillaceae</taxon>
        <taxon>Paenibacillus</taxon>
    </lineage>
</organism>
<evidence type="ECO:0000256" key="1">
    <source>
        <dbReference type="SAM" id="MobiDB-lite"/>
    </source>
</evidence>
<gene>
    <name evidence="3" type="ORF">ACFFJ8_34790</name>
</gene>
<dbReference type="Gene3D" id="3.40.190.10">
    <property type="entry name" value="Periplasmic binding protein-like II"/>
    <property type="match status" value="2"/>
</dbReference>
<reference evidence="3 4" key="1">
    <citation type="submission" date="2024-09" db="EMBL/GenBank/DDBJ databases">
        <authorList>
            <person name="Sun Q."/>
            <person name="Mori K."/>
        </authorList>
    </citation>
    <scope>NUCLEOTIDE SEQUENCE [LARGE SCALE GENOMIC DNA]</scope>
    <source>
        <strain evidence="3 4">CCM 4839</strain>
    </source>
</reference>
<accession>A0ABV6JKR2</accession>
<evidence type="ECO:0000313" key="3">
    <source>
        <dbReference type="EMBL" id="MFC0396503.1"/>
    </source>
</evidence>
<dbReference type="EMBL" id="JBHLVF010000061">
    <property type="protein sequence ID" value="MFC0396503.1"/>
    <property type="molecule type" value="Genomic_DNA"/>
</dbReference>
<dbReference type="Proteomes" id="UP001589818">
    <property type="component" value="Unassembled WGS sequence"/>
</dbReference>
<comment type="caution">
    <text evidence="3">The sequence shown here is derived from an EMBL/GenBank/DDBJ whole genome shotgun (WGS) entry which is preliminary data.</text>
</comment>
<feature type="compositionally biased region" description="Polar residues" evidence="1">
    <location>
        <begin position="51"/>
        <end position="62"/>
    </location>
</feature>
<name>A0ABV6JKR2_9BACL</name>
<keyword evidence="2" id="KW-0732">Signal</keyword>